<dbReference type="OrthoDB" id="284635at2759"/>
<dbReference type="InParanoid" id="A0A0V0QTD6"/>
<comment type="caution">
    <text evidence="2">The sequence shown here is derived from an EMBL/GenBank/DDBJ whole genome shotgun (WGS) entry which is preliminary data.</text>
</comment>
<evidence type="ECO:0000313" key="2">
    <source>
        <dbReference type="EMBL" id="KRX05264.1"/>
    </source>
</evidence>
<keyword evidence="3" id="KW-1185">Reference proteome</keyword>
<dbReference type="OMA" id="WILKEVE"/>
<dbReference type="Proteomes" id="UP000054937">
    <property type="component" value="Unassembled WGS sequence"/>
</dbReference>
<proteinExistence type="predicted"/>
<feature type="compositionally biased region" description="Basic and acidic residues" evidence="1">
    <location>
        <begin position="315"/>
        <end position="342"/>
    </location>
</feature>
<evidence type="ECO:0000313" key="3">
    <source>
        <dbReference type="Proteomes" id="UP000054937"/>
    </source>
</evidence>
<feature type="region of interest" description="Disordered" evidence="1">
    <location>
        <begin position="299"/>
        <end position="342"/>
    </location>
</feature>
<accession>A0A0V0QTD6</accession>
<protein>
    <submittedName>
        <fullName evidence="2">Uncharacterized protein</fullName>
    </submittedName>
</protein>
<name>A0A0V0QTD6_PSEPJ</name>
<dbReference type="AlphaFoldDB" id="A0A0V0QTD6"/>
<sequence>MILNKLNQTFSKIVFKNNAQIRLTSSVNNYFSSENNNNNINNSENKSQNSEVYVHKVNYNMEQHKKYTNKVKASLKEKEDREIYLKEADPIDLIPRRRRRKYDRPKYDLELTNYGAWRVFYGGLIKNHQNGYPVVCKINIAPKIFKKVFGEGMPASKNENRSTREYDFEDNNGDYFLVYDWKATTEWHGNNQEGYDYENQDHIYPKDRKIRYPTVEEFWESNEPFQFRVNCSRYADFRKFQRWILKEVEEKQNGPSLDEIVLKKFGAINNYDDYNVKDYEIHQTPPVFIYNKSFWDDKQQQEQESGKKKQKKKKDSQQKDVKQGQEDSLPYHDQIKPSRQLDDKYLVKEEELLAEDLLQQQKQSQQQQKQ</sequence>
<dbReference type="EMBL" id="LDAU01000109">
    <property type="protein sequence ID" value="KRX05264.1"/>
    <property type="molecule type" value="Genomic_DNA"/>
</dbReference>
<reference evidence="2 3" key="1">
    <citation type="journal article" date="2015" name="Sci. Rep.">
        <title>Genome of the facultative scuticociliatosis pathogen Pseudocohnilembus persalinus provides insight into its virulence through horizontal gene transfer.</title>
        <authorList>
            <person name="Xiong J."/>
            <person name="Wang G."/>
            <person name="Cheng J."/>
            <person name="Tian M."/>
            <person name="Pan X."/>
            <person name="Warren A."/>
            <person name="Jiang C."/>
            <person name="Yuan D."/>
            <person name="Miao W."/>
        </authorList>
    </citation>
    <scope>NUCLEOTIDE SEQUENCE [LARGE SCALE GENOMIC DNA]</scope>
    <source>
        <strain evidence="2">36N120E</strain>
    </source>
</reference>
<gene>
    <name evidence="2" type="ORF">PPERSA_00565</name>
</gene>
<organism evidence="2 3">
    <name type="scientific">Pseudocohnilembus persalinus</name>
    <name type="common">Ciliate</name>
    <dbReference type="NCBI Taxonomy" id="266149"/>
    <lineage>
        <taxon>Eukaryota</taxon>
        <taxon>Sar</taxon>
        <taxon>Alveolata</taxon>
        <taxon>Ciliophora</taxon>
        <taxon>Intramacronucleata</taxon>
        <taxon>Oligohymenophorea</taxon>
        <taxon>Scuticociliatia</taxon>
        <taxon>Philasterida</taxon>
        <taxon>Pseudocohnilembidae</taxon>
        <taxon>Pseudocohnilembus</taxon>
    </lineage>
</organism>
<evidence type="ECO:0000256" key="1">
    <source>
        <dbReference type="SAM" id="MobiDB-lite"/>
    </source>
</evidence>